<dbReference type="RefSeq" id="WP_132005802.1">
    <property type="nucleotide sequence ID" value="NZ_JBHUNN010000002.1"/>
</dbReference>
<keyword evidence="2" id="KW-1185">Reference proteome</keyword>
<dbReference type="EMBL" id="SLWL01000005">
    <property type="protein sequence ID" value="TCO13779.1"/>
    <property type="molecule type" value="Genomic_DNA"/>
</dbReference>
<comment type="caution">
    <text evidence="1">The sequence shown here is derived from an EMBL/GenBank/DDBJ whole genome shotgun (WGS) entry which is preliminary data.</text>
</comment>
<gene>
    <name evidence="1" type="ORF">EV666_105150</name>
</gene>
<dbReference type="OrthoDB" id="6292895at2"/>
<protein>
    <recommendedName>
        <fullName evidence="3">GRAM domain-containing protein</fullName>
    </recommendedName>
</protein>
<evidence type="ECO:0000313" key="2">
    <source>
        <dbReference type="Proteomes" id="UP000294881"/>
    </source>
</evidence>
<evidence type="ECO:0008006" key="3">
    <source>
        <dbReference type="Google" id="ProtNLM"/>
    </source>
</evidence>
<evidence type="ECO:0000313" key="1">
    <source>
        <dbReference type="EMBL" id="TCO13779.1"/>
    </source>
</evidence>
<name>A0A4V2RXH0_9HYPH</name>
<organism evidence="1 2">
    <name type="scientific">Camelimonas lactis</name>
    <dbReference type="NCBI Taxonomy" id="659006"/>
    <lineage>
        <taxon>Bacteria</taxon>
        <taxon>Pseudomonadati</taxon>
        <taxon>Pseudomonadota</taxon>
        <taxon>Alphaproteobacteria</taxon>
        <taxon>Hyphomicrobiales</taxon>
        <taxon>Chelatococcaceae</taxon>
        <taxon>Camelimonas</taxon>
    </lineage>
</organism>
<dbReference type="AlphaFoldDB" id="A0A4V2RXH0"/>
<sequence length="124" mass="13031">MGGQISKPCNALYAGASLNAQGAAFATAPAVDRMRRRMGGLWVGGRLHIDNAAIGFEANGLNRMLQENIAPVRIPLSSIDAVELEGGWVTKIVAVSHQGGVFRFRCFGARAVAEALRAALASKP</sequence>
<proteinExistence type="predicted"/>
<accession>A0A4V2RXH0</accession>
<reference evidence="1 2" key="1">
    <citation type="submission" date="2019-03" db="EMBL/GenBank/DDBJ databases">
        <title>Genomic Encyclopedia of Type Strains, Phase IV (KMG-IV): sequencing the most valuable type-strain genomes for metagenomic binning, comparative biology and taxonomic classification.</title>
        <authorList>
            <person name="Goeker M."/>
        </authorList>
    </citation>
    <scope>NUCLEOTIDE SEQUENCE [LARGE SCALE GENOMIC DNA]</scope>
    <source>
        <strain evidence="1 2">DSM 22958</strain>
    </source>
</reference>
<dbReference type="Proteomes" id="UP000294881">
    <property type="component" value="Unassembled WGS sequence"/>
</dbReference>